<feature type="domain" description="ATP-grasp" evidence="2">
    <location>
        <begin position="94"/>
        <end position="265"/>
    </location>
</feature>
<dbReference type="AlphaFoldDB" id="A0A2H0VAQ0"/>
<protein>
    <recommendedName>
        <fullName evidence="2">ATP-grasp domain-containing protein</fullName>
    </recommendedName>
</protein>
<name>A0A2H0VAQ0_9BACT</name>
<comment type="caution">
    <text evidence="3">The sequence shown here is derived from an EMBL/GenBank/DDBJ whole genome shotgun (WGS) entry which is preliminary data.</text>
</comment>
<dbReference type="GO" id="GO:0005524">
    <property type="term" value="F:ATP binding"/>
    <property type="evidence" value="ECO:0007669"/>
    <property type="project" value="UniProtKB-UniRule"/>
</dbReference>
<sequence length="276" mass="31645">MILVISPKGYYATDRLSEEAKKAGVEFEAVDAGDLAKQNFKVDVKKYQLLFFRQGYPYAKQIFDLAKKFIKAGKKVIDAPQILEDVIAGKWYSHQKLGTAGLAVPNTVLLEEAGDIEYPVVVKWIYGLKGEQVFLIKNKQELELLSLKYPKDQLIVQQFIKADYEYKVITVGFRSVPSILKFKIDPSGFRINFENFEVIRKEDTLKICELAENASKALNRELAKVDILQKHEKLYILEVNRWPGLASFESLTKYNVSSEFIRYLSRTKKLETQSVA</sequence>
<proteinExistence type="predicted"/>
<dbReference type="Proteomes" id="UP000230922">
    <property type="component" value="Unassembled WGS sequence"/>
</dbReference>
<dbReference type="InterPro" id="IPR013815">
    <property type="entry name" value="ATP_grasp_subdomain_1"/>
</dbReference>
<evidence type="ECO:0000259" key="2">
    <source>
        <dbReference type="PROSITE" id="PS50975"/>
    </source>
</evidence>
<dbReference type="GO" id="GO:0005737">
    <property type="term" value="C:cytoplasm"/>
    <property type="evidence" value="ECO:0007669"/>
    <property type="project" value="TreeGrafter"/>
</dbReference>
<keyword evidence="1" id="KW-0547">Nucleotide-binding</keyword>
<accession>A0A2H0VAQ0</accession>
<dbReference type="EMBL" id="PFAK01000044">
    <property type="protein sequence ID" value="PIR96163.1"/>
    <property type="molecule type" value="Genomic_DNA"/>
</dbReference>
<dbReference type="PROSITE" id="PS50975">
    <property type="entry name" value="ATP_GRASP"/>
    <property type="match status" value="1"/>
</dbReference>
<gene>
    <name evidence="3" type="ORF">COT92_02505</name>
</gene>
<dbReference type="Gene3D" id="3.30.1490.20">
    <property type="entry name" value="ATP-grasp fold, A domain"/>
    <property type="match status" value="1"/>
</dbReference>
<dbReference type="GO" id="GO:0016879">
    <property type="term" value="F:ligase activity, forming carbon-nitrogen bonds"/>
    <property type="evidence" value="ECO:0007669"/>
    <property type="project" value="TreeGrafter"/>
</dbReference>
<dbReference type="GO" id="GO:0046872">
    <property type="term" value="F:metal ion binding"/>
    <property type="evidence" value="ECO:0007669"/>
    <property type="project" value="InterPro"/>
</dbReference>
<dbReference type="PANTHER" id="PTHR21621">
    <property type="entry name" value="RIBOSOMAL PROTEIN S6 MODIFICATION PROTEIN"/>
    <property type="match status" value="1"/>
</dbReference>
<dbReference type="SUPFAM" id="SSF56059">
    <property type="entry name" value="Glutathione synthetase ATP-binding domain-like"/>
    <property type="match status" value="1"/>
</dbReference>
<dbReference type="InterPro" id="IPR011761">
    <property type="entry name" value="ATP-grasp"/>
</dbReference>
<evidence type="ECO:0000313" key="4">
    <source>
        <dbReference type="Proteomes" id="UP000230922"/>
    </source>
</evidence>
<evidence type="ECO:0000256" key="1">
    <source>
        <dbReference type="PROSITE-ProRule" id="PRU00409"/>
    </source>
</evidence>
<keyword evidence="1" id="KW-0067">ATP-binding</keyword>
<dbReference type="InterPro" id="IPR013651">
    <property type="entry name" value="ATP-grasp_RimK-type"/>
</dbReference>
<evidence type="ECO:0000313" key="3">
    <source>
        <dbReference type="EMBL" id="PIR96163.1"/>
    </source>
</evidence>
<dbReference type="PANTHER" id="PTHR21621:SF0">
    <property type="entry name" value="BETA-CITRYLGLUTAMATE SYNTHASE B-RELATED"/>
    <property type="match status" value="1"/>
</dbReference>
<dbReference type="Pfam" id="PF08443">
    <property type="entry name" value="RimK"/>
    <property type="match status" value="1"/>
</dbReference>
<organism evidence="3 4">
    <name type="scientific">Candidatus Doudnabacteria bacterium CG10_big_fil_rev_8_21_14_0_10_42_18</name>
    <dbReference type="NCBI Taxonomy" id="1974552"/>
    <lineage>
        <taxon>Bacteria</taxon>
        <taxon>Candidatus Doudnaibacteriota</taxon>
    </lineage>
</organism>
<dbReference type="Gene3D" id="3.30.470.20">
    <property type="entry name" value="ATP-grasp fold, B domain"/>
    <property type="match status" value="1"/>
</dbReference>
<reference evidence="4" key="1">
    <citation type="submission" date="2017-09" db="EMBL/GenBank/DDBJ databases">
        <title>Depth-based differentiation of microbial function through sediment-hosted aquifers and enrichment of novel symbionts in the deep terrestrial subsurface.</title>
        <authorList>
            <person name="Probst A.J."/>
            <person name="Ladd B."/>
            <person name="Jarett J.K."/>
            <person name="Geller-Mcgrath D.E."/>
            <person name="Sieber C.M.K."/>
            <person name="Emerson J.B."/>
            <person name="Anantharaman K."/>
            <person name="Thomas B.C."/>
            <person name="Malmstrom R."/>
            <person name="Stieglmeier M."/>
            <person name="Klingl A."/>
            <person name="Woyke T."/>
            <person name="Ryan C.M."/>
            <person name="Banfield J.F."/>
        </authorList>
    </citation>
    <scope>NUCLEOTIDE SEQUENCE [LARGE SCALE GENOMIC DNA]</scope>
</reference>